<organism evidence="3 4">
    <name type="scientific">Edaphobacter modestus</name>
    <dbReference type="NCBI Taxonomy" id="388466"/>
    <lineage>
        <taxon>Bacteria</taxon>
        <taxon>Pseudomonadati</taxon>
        <taxon>Acidobacteriota</taxon>
        <taxon>Terriglobia</taxon>
        <taxon>Terriglobales</taxon>
        <taxon>Acidobacteriaceae</taxon>
        <taxon>Edaphobacter</taxon>
    </lineage>
</organism>
<dbReference type="PROSITE" id="PS00893">
    <property type="entry name" value="NUDIX_BOX"/>
    <property type="match status" value="1"/>
</dbReference>
<gene>
    <name evidence="3" type="ORF">BDD14_3214</name>
</gene>
<dbReference type="SUPFAM" id="SSF55811">
    <property type="entry name" value="Nudix"/>
    <property type="match status" value="1"/>
</dbReference>
<evidence type="ECO:0000256" key="1">
    <source>
        <dbReference type="ARBA" id="ARBA00022801"/>
    </source>
</evidence>
<feature type="domain" description="Nudix hydrolase" evidence="2">
    <location>
        <begin position="1"/>
        <end position="153"/>
    </location>
</feature>
<keyword evidence="4" id="KW-1185">Reference proteome</keyword>
<dbReference type="AlphaFoldDB" id="A0A4Q7YV66"/>
<dbReference type="EMBL" id="SHKW01000001">
    <property type="protein sequence ID" value="RZU41687.1"/>
    <property type="molecule type" value="Genomic_DNA"/>
</dbReference>
<dbReference type="CDD" id="cd04662">
    <property type="entry name" value="NUDIX_Hydrolase"/>
    <property type="match status" value="1"/>
</dbReference>
<comment type="caution">
    <text evidence="3">The sequence shown here is derived from an EMBL/GenBank/DDBJ whole genome shotgun (WGS) entry which is preliminary data.</text>
</comment>
<dbReference type="RefSeq" id="WP_130419562.1">
    <property type="nucleotide sequence ID" value="NZ_SHKW01000001.1"/>
</dbReference>
<dbReference type="OrthoDB" id="9816289at2"/>
<dbReference type="GO" id="GO:0006754">
    <property type="term" value="P:ATP biosynthetic process"/>
    <property type="evidence" value="ECO:0007669"/>
    <property type="project" value="TreeGrafter"/>
</dbReference>
<dbReference type="InterPro" id="IPR015797">
    <property type="entry name" value="NUDIX_hydrolase-like_dom_sf"/>
</dbReference>
<dbReference type="InterPro" id="IPR020084">
    <property type="entry name" value="NUDIX_hydrolase_CS"/>
</dbReference>
<dbReference type="PANTHER" id="PTHR21340:SF7">
    <property type="entry name" value="NUDIX HYDROLASE DOMAIN-CONTAINING PROTEIN"/>
    <property type="match status" value="1"/>
</dbReference>
<evidence type="ECO:0000313" key="4">
    <source>
        <dbReference type="Proteomes" id="UP000292958"/>
    </source>
</evidence>
<dbReference type="InterPro" id="IPR051325">
    <property type="entry name" value="Nudix_hydrolase_domain"/>
</dbReference>
<proteinExistence type="predicted"/>
<dbReference type="Proteomes" id="UP000292958">
    <property type="component" value="Unassembled WGS sequence"/>
</dbReference>
<evidence type="ECO:0000313" key="3">
    <source>
        <dbReference type="EMBL" id="RZU41687.1"/>
    </source>
</evidence>
<dbReference type="GO" id="GO:0004081">
    <property type="term" value="F:bis(5'-nucleosyl)-tetraphosphatase (asymmetrical) activity"/>
    <property type="evidence" value="ECO:0007669"/>
    <property type="project" value="TreeGrafter"/>
</dbReference>
<accession>A0A4Q7YV66</accession>
<dbReference type="PROSITE" id="PS51462">
    <property type="entry name" value="NUDIX"/>
    <property type="match status" value="1"/>
</dbReference>
<dbReference type="GO" id="GO:0006167">
    <property type="term" value="P:AMP biosynthetic process"/>
    <property type="evidence" value="ECO:0007669"/>
    <property type="project" value="TreeGrafter"/>
</dbReference>
<evidence type="ECO:0000259" key="2">
    <source>
        <dbReference type="PROSITE" id="PS51462"/>
    </source>
</evidence>
<dbReference type="Gene3D" id="3.90.79.10">
    <property type="entry name" value="Nucleoside Triphosphate Pyrophosphohydrolase"/>
    <property type="match status" value="1"/>
</dbReference>
<protein>
    <submittedName>
        <fullName evidence="3">Putative NUDIX family NTP pyrophosphohydrolase</fullName>
    </submittedName>
</protein>
<dbReference type="InterPro" id="IPR000086">
    <property type="entry name" value="NUDIX_hydrolase_dom"/>
</dbReference>
<reference evidence="3 4" key="1">
    <citation type="submission" date="2019-02" db="EMBL/GenBank/DDBJ databases">
        <title>Genomic Encyclopedia of Archaeal and Bacterial Type Strains, Phase II (KMG-II): from individual species to whole genera.</title>
        <authorList>
            <person name="Goeker M."/>
        </authorList>
    </citation>
    <scope>NUCLEOTIDE SEQUENCE [LARGE SCALE GENOMIC DNA]</scope>
    <source>
        <strain evidence="3 4">DSM 18101</strain>
    </source>
</reference>
<dbReference type="PANTHER" id="PTHR21340">
    <property type="entry name" value="DIADENOSINE 5,5-P1,P4-TETRAPHOSPHATE PYROPHOSPHOHYDROLASE MUTT"/>
    <property type="match status" value="1"/>
</dbReference>
<name>A0A4Q7YV66_9BACT</name>
<keyword evidence="1 3" id="KW-0378">Hydrolase</keyword>
<sequence>MAKKSAGLLMYRRRGTSVEVFLVHPGGPFWARKDLAAWTMPKGEFSDEEQPLAAAIREFNEETGFDVNQLKRSDFLELGTTKQAGGKSVFAWAVEGDCDPALLMSNLCEIEWPPRSGRKIEIPEADRGAWFPIQDAFERIFQGQTVFLQRLSEKLGIAE</sequence>
<dbReference type="Pfam" id="PF00293">
    <property type="entry name" value="NUDIX"/>
    <property type="match status" value="1"/>
</dbReference>